<keyword evidence="3" id="KW-0347">Helicase</keyword>
<keyword evidence="2" id="KW-0547">Nucleotide-binding</keyword>
<dbReference type="InterPro" id="IPR000330">
    <property type="entry name" value="SNF2_N"/>
</dbReference>
<dbReference type="Gene3D" id="3.40.50.10810">
    <property type="entry name" value="Tandem AAA-ATPase domain"/>
    <property type="match status" value="1"/>
</dbReference>
<evidence type="ECO:0000256" key="3">
    <source>
        <dbReference type="ARBA" id="ARBA00022806"/>
    </source>
</evidence>
<dbReference type="GO" id="GO:0005524">
    <property type="term" value="F:ATP binding"/>
    <property type="evidence" value="ECO:0007669"/>
    <property type="project" value="UniProtKB-KW"/>
</dbReference>
<keyword evidence="5" id="KW-0539">Nucleus</keyword>
<dbReference type="GO" id="GO:0005634">
    <property type="term" value="C:nucleus"/>
    <property type="evidence" value="ECO:0007669"/>
    <property type="project" value="UniProtKB-SubCell"/>
</dbReference>
<keyword evidence="4" id="KW-0067">ATP-binding</keyword>
<dbReference type="PANTHER" id="PTHR45821">
    <property type="entry name" value="SNF2 DOMAIN-CONTAINING PROTEIN CLASSY 2-RELATED"/>
    <property type="match status" value="1"/>
</dbReference>
<feature type="domain" description="SNF2 N-terminal" evidence="6">
    <location>
        <begin position="11"/>
        <end position="61"/>
    </location>
</feature>
<evidence type="ECO:0000256" key="1">
    <source>
        <dbReference type="ARBA" id="ARBA00004123"/>
    </source>
</evidence>
<evidence type="ECO:0000256" key="4">
    <source>
        <dbReference type="ARBA" id="ARBA00022840"/>
    </source>
</evidence>
<name>A0AA38YGE8_VITRO</name>
<dbReference type="Pfam" id="PF00176">
    <property type="entry name" value="SNF2-rel_dom"/>
    <property type="match status" value="1"/>
</dbReference>
<dbReference type="InterPro" id="IPR038718">
    <property type="entry name" value="SNF2-like_sf"/>
</dbReference>
<proteinExistence type="predicted"/>
<dbReference type="Proteomes" id="UP001168098">
    <property type="component" value="Unassembled WGS sequence"/>
</dbReference>
<sequence>MFLLSNLVAENPGGGILAHTPRSGKTFMIISFMQSFLAKSSQARPLVVLPKGISATWKKEFLIRQVEDTPLCDVS</sequence>
<comment type="caution">
    <text evidence="7">The sequence shown here is derived from an EMBL/GenBank/DDBJ whole genome shotgun (WGS) entry which is preliminary data.</text>
</comment>
<comment type="subcellular location">
    <subcellularLocation>
        <location evidence="1">Nucleus</location>
    </subcellularLocation>
</comment>
<dbReference type="AlphaFoldDB" id="A0AA38YGE8"/>
<keyword evidence="3" id="KW-0378">Hydrolase</keyword>
<dbReference type="InterPro" id="IPR044567">
    <property type="entry name" value="CLSY/DRD1"/>
</dbReference>
<organism evidence="7 8">
    <name type="scientific">Vitis rotundifolia</name>
    <name type="common">Muscadine grape</name>
    <dbReference type="NCBI Taxonomy" id="103349"/>
    <lineage>
        <taxon>Eukaryota</taxon>
        <taxon>Viridiplantae</taxon>
        <taxon>Streptophyta</taxon>
        <taxon>Embryophyta</taxon>
        <taxon>Tracheophyta</taxon>
        <taxon>Spermatophyta</taxon>
        <taxon>Magnoliopsida</taxon>
        <taxon>eudicotyledons</taxon>
        <taxon>Gunneridae</taxon>
        <taxon>Pentapetalae</taxon>
        <taxon>rosids</taxon>
        <taxon>Vitales</taxon>
        <taxon>Vitaceae</taxon>
        <taxon>Viteae</taxon>
        <taxon>Vitis</taxon>
    </lineage>
</organism>
<dbReference type="GO" id="GO:0004386">
    <property type="term" value="F:helicase activity"/>
    <property type="evidence" value="ECO:0007669"/>
    <property type="project" value="UniProtKB-KW"/>
</dbReference>
<dbReference type="PANTHER" id="PTHR45821:SF1">
    <property type="entry name" value="ATP-DEPENDENT HELICASE FAMILY PROTEIN-RELATED"/>
    <property type="match status" value="1"/>
</dbReference>
<keyword evidence="8" id="KW-1185">Reference proteome</keyword>
<protein>
    <recommendedName>
        <fullName evidence="6">SNF2 N-terminal domain-containing protein</fullName>
    </recommendedName>
</protein>
<evidence type="ECO:0000313" key="7">
    <source>
        <dbReference type="EMBL" id="KAJ9669974.1"/>
    </source>
</evidence>
<dbReference type="SUPFAM" id="SSF52540">
    <property type="entry name" value="P-loop containing nucleoside triphosphate hydrolases"/>
    <property type="match status" value="1"/>
</dbReference>
<reference evidence="7 8" key="1">
    <citation type="journal article" date="2023" name="BMC Biotechnol.">
        <title>Vitis rotundifolia cv Carlos genome sequencing.</title>
        <authorList>
            <person name="Huff M."/>
            <person name="Hulse-Kemp A."/>
            <person name="Scheffler B."/>
            <person name="Youngblood R."/>
            <person name="Simpson S."/>
            <person name="Babiker E."/>
            <person name="Staton M."/>
        </authorList>
    </citation>
    <scope>NUCLEOTIDE SEQUENCE [LARGE SCALE GENOMIC DNA]</scope>
    <source>
        <tissue evidence="7">Leaf</tissue>
    </source>
</reference>
<dbReference type="InterPro" id="IPR027417">
    <property type="entry name" value="P-loop_NTPase"/>
</dbReference>
<accession>A0AA38YGE8</accession>
<evidence type="ECO:0000256" key="5">
    <source>
        <dbReference type="ARBA" id="ARBA00023242"/>
    </source>
</evidence>
<evidence type="ECO:0000256" key="2">
    <source>
        <dbReference type="ARBA" id="ARBA00022741"/>
    </source>
</evidence>
<dbReference type="GO" id="GO:0080188">
    <property type="term" value="P:gene silencing by siRNA-directed DNA methylation"/>
    <property type="evidence" value="ECO:0007669"/>
    <property type="project" value="InterPro"/>
</dbReference>
<evidence type="ECO:0000259" key="6">
    <source>
        <dbReference type="Pfam" id="PF00176"/>
    </source>
</evidence>
<dbReference type="EMBL" id="JARBHA010000020">
    <property type="protein sequence ID" value="KAJ9669974.1"/>
    <property type="molecule type" value="Genomic_DNA"/>
</dbReference>
<gene>
    <name evidence="7" type="ORF">PVL29_026506</name>
</gene>
<evidence type="ECO:0000313" key="8">
    <source>
        <dbReference type="Proteomes" id="UP001168098"/>
    </source>
</evidence>